<accession>A0A8H6HDJ6</accession>
<feature type="region of interest" description="Disordered" evidence="1">
    <location>
        <begin position="353"/>
        <end position="391"/>
    </location>
</feature>
<gene>
    <name evidence="2" type="ORF">DFP72DRAFT_1077888</name>
</gene>
<protein>
    <submittedName>
        <fullName evidence="2">Uncharacterized protein</fullName>
    </submittedName>
</protein>
<dbReference type="Proteomes" id="UP000521943">
    <property type="component" value="Unassembled WGS sequence"/>
</dbReference>
<evidence type="ECO:0000313" key="3">
    <source>
        <dbReference type="Proteomes" id="UP000521943"/>
    </source>
</evidence>
<dbReference type="AlphaFoldDB" id="A0A8H6HDJ6"/>
<feature type="compositionally biased region" description="Polar residues" evidence="1">
    <location>
        <begin position="369"/>
        <end position="381"/>
    </location>
</feature>
<evidence type="ECO:0000256" key="1">
    <source>
        <dbReference type="SAM" id="MobiDB-lite"/>
    </source>
</evidence>
<comment type="caution">
    <text evidence="2">The sequence shown here is derived from an EMBL/GenBank/DDBJ whole genome shotgun (WGS) entry which is preliminary data.</text>
</comment>
<dbReference type="EMBL" id="JACGCI010000111">
    <property type="protein sequence ID" value="KAF6744988.1"/>
    <property type="molecule type" value="Genomic_DNA"/>
</dbReference>
<name>A0A8H6HDJ6_9AGAR</name>
<feature type="compositionally biased region" description="Low complexity" evidence="1">
    <location>
        <begin position="358"/>
        <end position="368"/>
    </location>
</feature>
<evidence type="ECO:0000313" key="2">
    <source>
        <dbReference type="EMBL" id="KAF6744988.1"/>
    </source>
</evidence>
<reference evidence="2 3" key="1">
    <citation type="submission" date="2020-07" db="EMBL/GenBank/DDBJ databases">
        <title>Comparative genomics of pyrophilous fungi reveals a link between fire events and developmental genes.</title>
        <authorList>
            <consortium name="DOE Joint Genome Institute"/>
            <person name="Steindorff A.S."/>
            <person name="Carver A."/>
            <person name="Calhoun S."/>
            <person name="Stillman K."/>
            <person name="Liu H."/>
            <person name="Lipzen A."/>
            <person name="Pangilinan J."/>
            <person name="Labutti K."/>
            <person name="Bruns T.D."/>
            <person name="Grigoriev I.V."/>
        </authorList>
    </citation>
    <scope>NUCLEOTIDE SEQUENCE [LARGE SCALE GENOMIC DNA]</scope>
    <source>
        <strain evidence="2 3">CBS 144469</strain>
    </source>
</reference>
<proteinExistence type="predicted"/>
<organism evidence="2 3">
    <name type="scientific">Ephemerocybe angulata</name>
    <dbReference type="NCBI Taxonomy" id="980116"/>
    <lineage>
        <taxon>Eukaryota</taxon>
        <taxon>Fungi</taxon>
        <taxon>Dikarya</taxon>
        <taxon>Basidiomycota</taxon>
        <taxon>Agaricomycotina</taxon>
        <taxon>Agaricomycetes</taxon>
        <taxon>Agaricomycetidae</taxon>
        <taxon>Agaricales</taxon>
        <taxon>Agaricineae</taxon>
        <taxon>Psathyrellaceae</taxon>
        <taxon>Ephemerocybe</taxon>
    </lineage>
</organism>
<sequence length="391" mass="43298">MSPATTLSTLEEWQRHKFRSSDVPLEDVASSLNSSMDEYILMKTPSKGRFALCHRKTKKAVHICFAFPWNWSTDLDTGNYVPKAYAAAEGNDDGSNLKKFKTPGPACAVLFSFDTSPESGAASAQTLLSIIDDLARSTCESFNMTGKPREKFQDTDLMPLVSNRVFMSSPLFEPANRSNTNSQGVYAVLYDLHPWIVRATSPHNKRWIPNTKKVKMSEVHEGDLRPLKDSDCPKMDPGDPCWVSFKIMYIEKAETWMTELIAIDVVRIAQGPLDSSGDDIAEEDSYEPLIPDIKSCDNSNVEDLVASGVADEDVGDMEIVNENDDQSLVPQTHAGGEGVNDWTSVNIGLEDIRRSSDDTLSQSSSDISHATTPNGFRQETNGKTRRSGKRK</sequence>
<dbReference type="OrthoDB" id="3034725at2759"/>
<keyword evidence="3" id="KW-1185">Reference proteome</keyword>